<accession>A0A494ZXN8</accession>
<dbReference type="PANTHER" id="PTHR39176">
    <property type="entry name" value="PERIPLASMIC PROTEIN-RELATED"/>
    <property type="match status" value="1"/>
</dbReference>
<proteinExistence type="predicted"/>
<dbReference type="EMBL" id="RBZP01000012">
    <property type="protein sequence ID" value="RKQ31528.1"/>
    <property type="molecule type" value="Genomic_DNA"/>
</dbReference>
<comment type="caution">
    <text evidence="4">The sequence shown here is derived from an EMBL/GenBank/DDBJ whole genome shotgun (WGS) entry which is preliminary data.</text>
</comment>
<dbReference type="InterPro" id="IPR009739">
    <property type="entry name" value="LprI-like_N"/>
</dbReference>
<feature type="region of interest" description="Disordered" evidence="1">
    <location>
        <begin position="28"/>
        <end position="108"/>
    </location>
</feature>
<dbReference type="Gene3D" id="1.20.1270.180">
    <property type="match status" value="1"/>
</dbReference>
<feature type="chain" id="PRO_5038948885" evidence="2">
    <location>
        <begin position="25"/>
        <end position="233"/>
    </location>
</feature>
<protein>
    <submittedName>
        <fullName evidence="4">DUF1311 domain-containing protein</fullName>
    </submittedName>
</protein>
<feature type="compositionally biased region" description="Polar residues" evidence="1">
    <location>
        <begin position="66"/>
        <end position="77"/>
    </location>
</feature>
<dbReference type="OrthoDB" id="2438161at2"/>
<organism evidence="4 5">
    <name type="scientific">Oceanobacillus halophilus</name>
    <dbReference type="NCBI Taxonomy" id="930130"/>
    <lineage>
        <taxon>Bacteria</taxon>
        <taxon>Bacillati</taxon>
        <taxon>Bacillota</taxon>
        <taxon>Bacilli</taxon>
        <taxon>Bacillales</taxon>
        <taxon>Bacillaceae</taxon>
        <taxon>Oceanobacillus</taxon>
    </lineage>
</organism>
<evidence type="ECO:0000259" key="3">
    <source>
        <dbReference type="Pfam" id="PF07007"/>
    </source>
</evidence>
<evidence type="ECO:0000313" key="4">
    <source>
        <dbReference type="EMBL" id="RKQ31528.1"/>
    </source>
</evidence>
<dbReference type="PANTHER" id="PTHR39176:SF1">
    <property type="entry name" value="PERIPLASMIC PROTEIN"/>
    <property type="match status" value="1"/>
</dbReference>
<evidence type="ECO:0000256" key="1">
    <source>
        <dbReference type="SAM" id="MobiDB-lite"/>
    </source>
</evidence>
<reference evidence="4 5" key="1">
    <citation type="journal article" date="2016" name="Int. J. Syst. Evol. Microbiol.">
        <title>Oceanobacillus halophilus sp. nov., a novel moderately halophilic bacterium from a hypersaline lake.</title>
        <authorList>
            <person name="Amoozegar M.A."/>
            <person name="Bagheri M."/>
            <person name="Makhdoumi A."/>
            <person name="Nikou M.M."/>
            <person name="Fazeli S.A.S."/>
            <person name="Schumann P."/>
            <person name="Sproer C."/>
            <person name="Sanchez-Porro C."/>
            <person name="Ventosa A."/>
        </authorList>
    </citation>
    <scope>NUCLEOTIDE SEQUENCE [LARGE SCALE GENOMIC DNA]</scope>
    <source>
        <strain evidence="4 5">DSM 23996</strain>
    </source>
</reference>
<dbReference type="PROSITE" id="PS51257">
    <property type="entry name" value="PROKAR_LIPOPROTEIN"/>
    <property type="match status" value="1"/>
</dbReference>
<sequence>MKKCKLFMTAILLVLLIVGLSACGNSTNNGGASSNHSSEPEHETQETDATEDTSTINESSKVESDGTGSNTSTNEQSVHTEEKVSTATTNETEESEDIKEPITENTGTKVEGIRQEFLKKLDKIQEELDALPEKKDSDKGVTNAMKNYYGLSYERYDEALNEIYAVLQGELSSETMQDLKTKQIKWIHQKEAKADEARQGYKGGTFENVAYYISLYESTKERSYELVNEFMTD</sequence>
<dbReference type="Proteomes" id="UP000269301">
    <property type="component" value="Unassembled WGS sequence"/>
</dbReference>
<evidence type="ECO:0000256" key="2">
    <source>
        <dbReference type="SAM" id="SignalP"/>
    </source>
</evidence>
<dbReference type="AlphaFoldDB" id="A0A494ZXN8"/>
<dbReference type="RefSeq" id="WP_121204958.1">
    <property type="nucleotide sequence ID" value="NZ_RBZP01000012.1"/>
</dbReference>
<feature type="compositionally biased region" description="Low complexity" evidence="1">
    <location>
        <begin position="28"/>
        <end position="37"/>
    </location>
</feature>
<keyword evidence="5" id="KW-1185">Reference proteome</keyword>
<gene>
    <name evidence="4" type="ORF">D8M06_13630</name>
</gene>
<evidence type="ECO:0000313" key="5">
    <source>
        <dbReference type="Proteomes" id="UP000269301"/>
    </source>
</evidence>
<dbReference type="Pfam" id="PF07007">
    <property type="entry name" value="LprI"/>
    <property type="match status" value="1"/>
</dbReference>
<keyword evidence="2" id="KW-0732">Signal</keyword>
<feature type="domain" description="Lysozyme inhibitor LprI-like N-terminal" evidence="3">
    <location>
        <begin position="135"/>
        <end position="226"/>
    </location>
</feature>
<feature type="signal peptide" evidence="2">
    <location>
        <begin position="1"/>
        <end position="24"/>
    </location>
</feature>
<name>A0A494ZXN8_9BACI</name>